<comment type="caution">
    <text evidence="2">The sequence shown here is derived from an EMBL/GenBank/DDBJ whole genome shotgun (WGS) entry which is preliminary data.</text>
</comment>
<dbReference type="AlphaFoldDB" id="A0A8H6YCL1"/>
<dbReference type="EMBL" id="JACAZI010000007">
    <property type="protein sequence ID" value="KAF7356002.1"/>
    <property type="molecule type" value="Genomic_DNA"/>
</dbReference>
<name>A0A8H6YCL1_9AGAR</name>
<accession>A0A8H6YCL1</accession>
<organism evidence="2 3">
    <name type="scientific">Mycena venus</name>
    <dbReference type="NCBI Taxonomy" id="2733690"/>
    <lineage>
        <taxon>Eukaryota</taxon>
        <taxon>Fungi</taxon>
        <taxon>Dikarya</taxon>
        <taxon>Basidiomycota</taxon>
        <taxon>Agaricomycotina</taxon>
        <taxon>Agaricomycetes</taxon>
        <taxon>Agaricomycetidae</taxon>
        <taxon>Agaricales</taxon>
        <taxon>Marasmiineae</taxon>
        <taxon>Mycenaceae</taxon>
        <taxon>Mycena</taxon>
    </lineage>
</organism>
<sequence length="392" mass="41310">MSKDAPASTDPGTQSILHTDEPGLIHATLPQMFRIMISSSPSSPQPTSSIPVPAPSSLASSSFGAAIVHVTADGMVTGSALARTSGFVFAAVNALSLFAETMVVRGVPSVADDRWVSDAEDLACSWKELRLSPPSPCRIRRTLCFPSPSIPNVSSGCAPMAPYPRRRRRDVIILVGRTPCAAEKGDVDSRLAYCGARPAAGRATGCEPGLETLVRGVARKSQQCGRNPQAALSLNVEACSFGYDWVWRCEKLRTSLRPSGTRSSLGRRFPVQEKVAPCRRAGDQRQMGEVGDAVLDGGARFAGDGKAEPTVMLAEESPVSLHPSRPVGSEVVAGGGKGDEKAKVEDGEQECEAAHARGARFARDVWAGSYCGAPSMSREGFFAKPQARGGGL</sequence>
<evidence type="ECO:0000313" key="3">
    <source>
        <dbReference type="Proteomes" id="UP000620124"/>
    </source>
</evidence>
<proteinExistence type="predicted"/>
<evidence type="ECO:0000256" key="1">
    <source>
        <dbReference type="SAM" id="MobiDB-lite"/>
    </source>
</evidence>
<feature type="region of interest" description="Disordered" evidence="1">
    <location>
        <begin position="1"/>
        <end position="21"/>
    </location>
</feature>
<feature type="region of interest" description="Disordered" evidence="1">
    <location>
        <begin position="316"/>
        <end position="341"/>
    </location>
</feature>
<dbReference type="Proteomes" id="UP000620124">
    <property type="component" value="Unassembled WGS sequence"/>
</dbReference>
<keyword evidence="3" id="KW-1185">Reference proteome</keyword>
<protein>
    <submittedName>
        <fullName evidence="2">Uncharacterized protein</fullName>
    </submittedName>
</protein>
<evidence type="ECO:0000313" key="2">
    <source>
        <dbReference type="EMBL" id="KAF7356002.1"/>
    </source>
</evidence>
<gene>
    <name evidence="2" type="ORF">MVEN_00929600</name>
</gene>
<reference evidence="2" key="1">
    <citation type="submission" date="2020-05" db="EMBL/GenBank/DDBJ databases">
        <title>Mycena genomes resolve the evolution of fungal bioluminescence.</title>
        <authorList>
            <person name="Tsai I.J."/>
        </authorList>
    </citation>
    <scope>NUCLEOTIDE SEQUENCE</scope>
    <source>
        <strain evidence="2">CCC161011</strain>
    </source>
</reference>